<accession>A0A6P7HIJ0</accession>
<sequence length="132" mass="15131">MKYIDYMSDQEDFSTFYGDNEDSYDWLPVQSASDEETNDAESTGKTRKKKKNFRRIKPTTNGSGIEEETIGDAGFTERKNNERKERSKKKRAGEEYTIKKGVTVPAKKFLPNPCQGKKCGKNCGSIPEERRE</sequence>
<evidence type="ECO:0000256" key="1">
    <source>
        <dbReference type="SAM" id="MobiDB-lite"/>
    </source>
</evidence>
<dbReference type="InParanoid" id="A0A6P7HIJ0"/>
<feature type="region of interest" description="Disordered" evidence="1">
    <location>
        <begin position="28"/>
        <end position="93"/>
    </location>
</feature>
<feature type="compositionally biased region" description="Basic and acidic residues" evidence="1">
    <location>
        <begin position="75"/>
        <end position="85"/>
    </location>
</feature>
<name>A0A6P7HIJ0_DIAVI</name>
<evidence type="ECO:0000313" key="2">
    <source>
        <dbReference type="RefSeq" id="XP_028155445.1"/>
    </source>
</evidence>
<dbReference type="RefSeq" id="XP_028155445.1">
    <property type="nucleotide sequence ID" value="XM_028299644.1"/>
</dbReference>
<reference evidence="2" key="1">
    <citation type="submission" date="2025-08" db="UniProtKB">
        <authorList>
            <consortium name="RefSeq"/>
        </authorList>
    </citation>
    <scope>IDENTIFICATION</scope>
    <source>
        <tissue evidence="2">Whole insect</tissue>
    </source>
</reference>
<dbReference type="AlphaFoldDB" id="A0A6P7HIJ0"/>
<gene>
    <name evidence="2" type="primary">LOC114349304</name>
</gene>
<organism evidence="2">
    <name type="scientific">Diabrotica virgifera virgifera</name>
    <name type="common">western corn rootworm</name>
    <dbReference type="NCBI Taxonomy" id="50390"/>
    <lineage>
        <taxon>Eukaryota</taxon>
        <taxon>Metazoa</taxon>
        <taxon>Ecdysozoa</taxon>
        <taxon>Arthropoda</taxon>
        <taxon>Hexapoda</taxon>
        <taxon>Insecta</taxon>
        <taxon>Pterygota</taxon>
        <taxon>Neoptera</taxon>
        <taxon>Endopterygota</taxon>
        <taxon>Coleoptera</taxon>
        <taxon>Polyphaga</taxon>
        <taxon>Cucujiformia</taxon>
        <taxon>Chrysomeloidea</taxon>
        <taxon>Chrysomelidae</taxon>
        <taxon>Galerucinae</taxon>
        <taxon>Diabroticina</taxon>
        <taxon>Diabroticites</taxon>
        <taxon>Diabrotica</taxon>
    </lineage>
</organism>
<proteinExistence type="predicted"/>
<feature type="non-terminal residue" evidence="2">
    <location>
        <position position="132"/>
    </location>
</feature>
<feature type="compositionally biased region" description="Basic residues" evidence="1">
    <location>
        <begin position="45"/>
        <end position="57"/>
    </location>
</feature>
<protein>
    <submittedName>
        <fullName evidence="2">Uncharacterized protein LOC114349304</fullName>
    </submittedName>
</protein>